<reference evidence="3" key="1">
    <citation type="journal article" date="2018" name="Nat. Microbiol.">
        <title>Leveraging single-cell genomics to expand the fungal tree of life.</title>
        <authorList>
            <person name="Ahrendt S.R."/>
            <person name="Quandt C.A."/>
            <person name="Ciobanu D."/>
            <person name="Clum A."/>
            <person name="Salamov A."/>
            <person name="Andreopoulos B."/>
            <person name="Cheng J.F."/>
            <person name="Woyke T."/>
            <person name="Pelin A."/>
            <person name="Henrissat B."/>
            <person name="Reynolds N.K."/>
            <person name="Benny G.L."/>
            <person name="Smith M.E."/>
            <person name="James T.Y."/>
            <person name="Grigoriev I.V."/>
        </authorList>
    </citation>
    <scope>NUCLEOTIDE SEQUENCE [LARGE SCALE GENOMIC DNA]</scope>
    <source>
        <strain evidence="3">ATCC 52028</strain>
    </source>
</reference>
<feature type="region of interest" description="Disordered" evidence="1">
    <location>
        <begin position="1"/>
        <end position="25"/>
    </location>
</feature>
<dbReference type="Pfam" id="PF13516">
    <property type="entry name" value="LRR_6"/>
    <property type="match status" value="1"/>
</dbReference>
<evidence type="ECO:0000313" key="2">
    <source>
        <dbReference type="EMBL" id="RKP00982.1"/>
    </source>
</evidence>
<dbReference type="GO" id="GO:0005096">
    <property type="term" value="F:GTPase activator activity"/>
    <property type="evidence" value="ECO:0007669"/>
    <property type="project" value="InterPro"/>
</dbReference>
<dbReference type="EMBL" id="ML014190">
    <property type="protein sequence ID" value="RKP00982.1"/>
    <property type="molecule type" value="Genomic_DNA"/>
</dbReference>
<dbReference type="SUPFAM" id="SSF52047">
    <property type="entry name" value="RNI-like"/>
    <property type="match status" value="1"/>
</dbReference>
<dbReference type="OrthoDB" id="120976at2759"/>
<evidence type="ECO:0008006" key="4">
    <source>
        <dbReference type="Google" id="ProtNLM"/>
    </source>
</evidence>
<dbReference type="InterPro" id="IPR001611">
    <property type="entry name" value="Leu-rich_rpt"/>
</dbReference>
<proteinExistence type="predicted"/>
<feature type="compositionally biased region" description="Low complexity" evidence="1">
    <location>
        <begin position="1"/>
        <end position="10"/>
    </location>
</feature>
<evidence type="ECO:0000313" key="3">
    <source>
        <dbReference type="Proteomes" id="UP000274922"/>
    </source>
</evidence>
<organism evidence="2 3">
    <name type="scientific">Caulochytrium protostelioides</name>
    <dbReference type="NCBI Taxonomy" id="1555241"/>
    <lineage>
        <taxon>Eukaryota</taxon>
        <taxon>Fungi</taxon>
        <taxon>Fungi incertae sedis</taxon>
        <taxon>Chytridiomycota</taxon>
        <taxon>Chytridiomycota incertae sedis</taxon>
        <taxon>Chytridiomycetes</taxon>
        <taxon>Caulochytriales</taxon>
        <taxon>Caulochytriaceae</taxon>
        <taxon>Caulochytrium</taxon>
    </lineage>
</organism>
<dbReference type="PANTHER" id="PTHR46761">
    <property type="entry name" value="RAN GTPASE-ACTIVATING PROTEIN 1"/>
    <property type="match status" value="1"/>
</dbReference>
<dbReference type="STRING" id="1555241.A0A4P9X712"/>
<dbReference type="Proteomes" id="UP000274922">
    <property type="component" value="Unassembled WGS sequence"/>
</dbReference>
<keyword evidence="3" id="KW-1185">Reference proteome</keyword>
<accession>A0A4P9X712</accession>
<dbReference type="AlphaFoldDB" id="A0A4P9X712"/>
<evidence type="ECO:0000256" key="1">
    <source>
        <dbReference type="SAM" id="MobiDB-lite"/>
    </source>
</evidence>
<dbReference type="Gene3D" id="3.80.10.10">
    <property type="entry name" value="Ribonuclease Inhibitor"/>
    <property type="match status" value="1"/>
</dbReference>
<dbReference type="PANTHER" id="PTHR46761:SF2">
    <property type="entry name" value="RAN GTPASE-ACTIVATING PROTEIN 1"/>
    <property type="match status" value="1"/>
</dbReference>
<protein>
    <recommendedName>
        <fullName evidence="4">RNI-like protein</fullName>
    </recommendedName>
</protein>
<dbReference type="InterPro" id="IPR032675">
    <property type="entry name" value="LRR_dom_sf"/>
</dbReference>
<gene>
    <name evidence="2" type="ORF">CXG81DRAFT_26339</name>
</gene>
<dbReference type="InterPro" id="IPR045203">
    <property type="entry name" value="RanGAP1/2"/>
</dbReference>
<sequence length="343" mass="37250">MAVPAKSGKPSGKKGKASKKEKNGVNAAQVLQERQAAVRQLKVDYIESCAELHTEPHKGVLQTIEQAMAALQSEGKDELNRFIVSDGAWSGPAAYAFFNVVASFPGIKILCFWQFQLTPQAFTALAAAVPKMRELTTLQLTGCQIGPSYEPMLLGMLEQCGPSLQKLVLDFNPLGPMLGPVMQRFRHVTSFSARFCEAQGDACAAGLVAALNRGLVELDLTGNPLGSTLLPYLAEQLTTNQMLRRLTIGSAEMRSGLAITHFARAVMWENKTLEFLDFRGNHGAPDAFQVLSDGVKARQERVRAKEAVPIVVKITERVPTAVFTTIYATETGMAKKKAKKAKA</sequence>
<name>A0A4P9X712_9FUNG</name>